<dbReference type="SMART" id="SM00382">
    <property type="entry name" value="AAA"/>
    <property type="match status" value="1"/>
</dbReference>
<dbReference type="PROSITE" id="PS00211">
    <property type="entry name" value="ABC_TRANSPORTER_1"/>
    <property type="match status" value="1"/>
</dbReference>
<evidence type="ECO:0000259" key="7">
    <source>
        <dbReference type="PROSITE" id="PS50893"/>
    </source>
</evidence>
<dbReference type="Proteomes" id="UP001355206">
    <property type="component" value="Unassembled WGS sequence"/>
</dbReference>
<keyword evidence="2" id="KW-0813">Transport</keyword>
<dbReference type="PANTHER" id="PTHR42794:SF1">
    <property type="entry name" value="HEMIN IMPORT ATP-BINDING PROTEIN HMUV"/>
    <property type="match status" value="1"/>
</dbReference>
<dbReference type="InterPro" id="IPR027417">
    <property type="entry name" value="P-loop_NTPase"/>
</dbReference>
<evidence type="ECO:0000313" key="9">
    <source>
        <dbReference type="Proteomes" id="UP001355206"/>
    </source>
</evidence>
<comment type="caution">
    <text evidence="8">The sequence shown here is derived from an EMBL/GenBank/DDBJ whole genome shotgun (WGS) entry which is preliminary data.</text>
</comment>
<keyword evidence="3" id="KW-0547">Nucleotide-binding</keyword>
<evidence type="ECO:0000256" key="6">
    <source>
        <dbReference type="ARBA" id="ARBA00037066"/>
    </source>
</evidence>
<keyword evidence="5" id="KW-1278">Translocase</keyword>
<dbReference type="EMBL" id="MLCA01000015">
    <property type="protein sequence ID" value="MEE7494175.1"/>
    <property type="molecule type" value="Genomic_DNA"/>
</dbReference>
<dbReference type="CDD" id="cd03214">
    <property type="entry name" value="ABC_Iron-Siderophores_B12_Hemin"/>
    <property type="match status" value="1"/>
</dbReference>
<gene>
    <name evidence="8" type="ORF">MOTC310_28645</name>
</gene>
<evidence type="ECO:0000313" key="8">
    <source>
        <dbReference type="EMBL" id="MEE7494175.1"/>
    </source>
</evidence>
<dbReference type="Pfam" id="PF00005">
    <property type="entry name" value="ABC_tran"/>
    <property type="match status" value="1"/>
</dbReference>
<evidence type="ECO:0000256" key="1">
    <source>
        <dbReference type="ARBA" id="ARBA00005417"/>
    </source>
</evidence>
<dbReference type="NCBIfam" id="NF010068">
    <property type="entry name" value="PRK13548.1"/>
    <property type="match status" value="1"/>
</dbReference>
<dbReference type="InterPro" id="IPR003439">
    <property type="entry name" value="ABC_transporter-like_ATP-bd"/>
</dbReference>
<organism evidence="8 9">
    <name type="scientific">Methylobacterium oryzae</name>
    <dbReference type="NCBI Taxonomy" id="334852"/>
    <lineage>
        <taxon>Bacteria</taxon>
        <taxon>Pseudomonadati</taxon>
        <taxon>Pseudomonadota</taxon>
        <taxon>Alphaproteobacteria</taxon>
        <taxon>Hyphomicrobiales</taxon>
        <taxon>Methylobacteriaceae</taxon>
        <taxon>Methylobacterium</taxon>
    </lineage>
</organism>
<dbReference type="SUPFAM" id="SSF52540">
    <property type="entry name" value="P-loop containing nucleoside triphosphate hydrolases"/>
    <property type="match status" value="1"/>
</dbReference>
<proteinExistence type="inferred from homology"/>
<evidence type="ECO:0000256" key="2">
    <source>
        <dbReference type="ARBA" id="ARBA00022448"/>
    </source>
</evidence>
<dbReference type="Gene3D" id="3.40.50.300">
    <property type="entry name" value="P-loop containing nucleotide triphosphate hydrolases"/>
    <property type="match status" value="1"/>
</dbReference>
<sequence>MPDPAPLTARGLTVTVAGRDLVRDVSLAVEAGTLQVIVGPNGAGKSTLVRLLSGALRPTQGSVAYGGAPVETIPPWRLAALRAVLPQAARLAFPFAAAEVARIGLDGIGRGLGARDRSAILARALARADVAHLADRAYPTLSGGEQARVQFARVLCQLEAGRTVADRQVLFLDEPTASLDLRHQGALLDAAAGLAATGVAVVAILHDLNLAAAYADRLLVLDRGRLVAGGRPVEVLTDDLIAGVFGVRWPVGRVPAGGQPFLLPHRDADRDASGPARD</sequence>
<comment type="similarity">
    <text evidence="1">Belongs to the ABC transporter superfamily.</text>
</comment>
<dbReference type="PANTHER" id="PTHR42794">
    <property type="entry name" value="HEMIN IMPORT ATP-BINDING PROTEIN HMUV"/>
    <property type="match status" value="1"/>
</dbReference>
<evidence type="ECO:0000256" key="4">
    <source>
        <dbReference type="ARBA" id="ARBA00022840"/>
    </source>
</evidence>
<accession>A0ABU7TWU8</accession>
<evidence type="ECO:0000256" key="5">
    <source>
        <dbReference type="ARBA" id="ARBA00022967"/>
    </source>
</evidence>
<dbReference type="PROSITE" id="PS50893">
    <property type="entry name" value="ABC_TRANSPORTER_2"/>
    <property type="match status" value="1"/>
</dbReference>
<reference evidence="8 9" key="1">
    <citation type="journal article" date="2012" name="Genet. Mol. Biol.">
        <title>Analysis of 16S rRNA and mxaF genes revealing insights into Methylobacterium niche-specific plant association.</title>
        <authorList>
            <person name="Dourado M.N."/>
            <person name="Andreote F.D."/>
            <person name="Dini-Andreote F."/>
            <person name="Conti R."/>
            <person name="Araujo J.M."/>
            <person name="Araujo W.L."/>
        </authorList>
    </citation>
    <scope>NUCLEOTIDE SEQUENCE [LARGE SCALE GENOMIC DNA]</scope>
    <source>
        <strain evidence="8 9">TC3-10</strain>
    </source>
</reference>
<dbReference type="GO" id="GO:0005524">
    <property type="term" value="F:ATP binding"/>
    <property type="evidence" value="ECO:0007669"/>
    <property type="project" value="UniProtKB-KW"/>
</dbReference>
<dbReference type="RefSeq" id="WP_331304230.1">
    <property type="nucleotide sequence ID" value="NZ_MLCA01000015.1"/>
</dbReference>
<feature type="domain" description="ABC transporter" evidence="7">
    <location>
        <begin position="7"/>
        <end position="248"/>
    </location>
</feature>
<comment type="function">
    <text evidence="6">Part of the ABC transporter complex HmuTUV involved in hemin import. Responsible for energy coupling to the transport system.</text>
</comment>
<protein>
    <submittedName>
        <fullName evidence="8">Heme ABC transporter ATP-binding protein</fullName>
    </submittedName>
</protein>
<dbReference type="InterPro" id="IPR017871">
    <property type="entry name" value="ABC_transporter-like_CS"/>
</dbReference>
<dbReference type="InterPro" id="IPR003593">
    <property type="entry name" value="AAA+_ATPase"/>
</dbReference>
<name>A0ABU7TWU8_9HYPH</name>
<keyword evidence="9" id="KW-1185">Reference proteome</keyword>
<evidence type="ECO:0000256" key="3">
    <source>
        <dbReference type="ARBA" id="ARBA00022741"/>
    </source>
</evidence>
<keyword evidence="4 8" id="KW-0067">ATP-binding</keyword>